<dbReference type="SMART" id="SM00829">
    <property type="entry name" value="PKS_ER"/>
    <property type="match status" value="1"/>
</dbReference>
<keyword evidence="2" id="KW-0560">Oxidoreductase</keyword>
<accession>A0A933P0V4</accession>
<dbReference type="GO" id="GO:0016651">
    <property type="term" value="F:oxidoreductase activity, acting on NAD(P)H"/>
    <property type="evidence" value="ECO:0007669"/>
    <property type="project" value="TreeGrafter"/>
</dbReference>
<organism evidence="4 5">
    <name type="scientific">Devosia nanyangense</name>
    <dbReference type="NCBI Taxonomy" id="1228055"/>
    <lineage>
        <taxon>Bacteria</taxon>
        <taxon>Pseudomonadati</taxon>
        <taxon>Pseudomonadota</taxon>
        <taxon>Alphaproteobacteria</taxon>
        <taxon>Hyphomicrobiales</taxon>
        <taxon>Devosiaceae</taxon>
        <taxon>Devosia</taxon>
    </lineage>
</organism>
<keyword evidence="1" id="KW-0521">NADP</keyword>
<dbReference type="Proteomes" id="UP000782610">
    <property type="component" value="Unassembled WGS sequence"/>
</dbReference>
<evidence type="ECO:0000256" key="2">
    <source>
        <dbReference type="ARBA" id="ARBA00023002"/>
    </source>
</evidence>
<evidence type="ECO:0000259" key="3">
    <source>
        <dbReference type="SMART" id="SM00829"/>
    </source>
</evidence>
<dbReference type="AlphaFoldDB" id="A0A933P0V4"/>
<dbReference type="Gene3D" id="3.40.50.720">
    <property type="entry name" value="NAD(P)-binding Rossmann-like Domain"/>
    <property type="match status" value="1"/>
</dbReference>
<dbReference type="GO" id="GO:0070402">
    <property type="term" value="F:NADPH binding"/>
    <property type="evidence" value="ECO:0007669"/>
    <property type="project" value="TreeGrafter"/>
</dbReference>
<comment type="caution">
    <text evidence="4">The sequence shown here is derived from an EMBL/GenBank/DDBJ whole genome shotgun (WGS) entry which is preliminary data.</text>
</comment>
<dbReference type="InterPro" id="IPR011032">
    <property type="entry name" value="GroES-like_sf"/>
</dbReference>
<dbReference type="PANTHER" id="PTHR48106:SF18">
    <property type="entry name" value="QUINONE OXIDOREDUCTASE PIG3"/>
    <property type="match status" value="1"/>
</dbReference>
<dbReference type="InterPro" id="IPR013154">
    <property type="entry name" value="ADH-like_N"/>
</dbReference>
<dbReference type="Gene3D" id="3.90.180.10">
    <property type="entry name" value="Medium-chain alcohol dehydrogenases, catalytic domain"/>
    <property type="match status" value="1"/>
</dbReference>
<sequence>MRAIVLRHYGDPRTSLTLEDIPTPALEPGQVRVKIAAAPIHPADIAFVQGNYGFRRPVPTVPGLEGTGTVVEANAGLYGRWLMGKRVACFGSQDSHGSWAESMACSASACVPLKRTTSVEFGATLGVNPLTALSQLGIVRGGGHKAFIQTAAGSALGRMISRLAGRHEVPAIHIVRRSEAAVSLRATGEANVLASDDPAFDVGLKELSHRLGATIAFDAVGGEMSERLAAAMPQGGKVVVYGGLSGQSPRLSLPDLIFAGKSMEGFWLPLHIAKIGRLRLLQMTGEVQRLGETVLGTKVLARLPLEKIAEAVAMQSRGSEGKVLLVP</sequence>
<feature type="domain" description="Enoyl reductase (ER)" evidence="3">
    <location>
        <begin position="13"/>
        <end position="325"/>
    </location>
</feature>
<dbReference type="SUPFAM" id="SSF51735">
    <property type="entry name" value="NAD(P)-binding Rossmann-fold domains"/>
    <property type="match status" value="1"/>
</dbReference>
<name>A0A933P0V4_9HYPH</name>
<proteinExistence type="predicted"/>
<reference evidence="4" key="1">
    <citation type="submission" date="2020-07" db="EMBL/GenBank/DDBJ databases">
        <title>Huge and variable diversity of episymbiotic CPR bacteria and DPANN archaea in groundwater ecosystems.</title>
        <authorList>
            <person name="He C.Y."/>
            <person name="Keren R."/>
            <person name="Whittaker M."/>
            <person name="Farag I.F."/>
            <person name="Doudna J."/>
            <person name="Cate J.H.D."/>
            <person name="Banfield J.F."/>
        </authorList>
    </citation>
    <scope>NUCLEOTIDE SEQUENCE</scope>
    <source>
        <strain evidence="4">NC_groundwater_1586_Pr3_B-0.1um_66_15</strain>
    </source>
</reference>
<dbReference type="EMBL" id="JACRAF010000067">
    <property type="protein sequence ID" value="MBI4924022.1"/>
    <property type="molecule type" value="Genomic_DNA"/>
</dbReference>
<dbReference type="Pfam" id="PF00107">
    <property type="entry name" value="ADH_zinc_N"/>
    <property type="match status" value="1"/>
</dbReference>
<dbReference type="SUPFAM" id="SSF50129">
    <property type="entry name" value="GroES-like"/>
    <property type="match status" value="1"/>
</dbReference>
<evidence type="ECO:0000313" key="4">
    <source>
        <dbReference type="EMBL" id="MBI4924022.1"/>
    </source>
</evidence>
<dbReference type="Pfam" id="PF08240">
    <property type="entry name" value="ADH_N"/>
    <property type="match status" value="1"/>
</dbReference>
<evidence type="ECO:0000313" key="5">
    <source>
        <dbReference type="Proteomes" id="UP000782610"/>
    </source>
</evidence>
<dbReference type="InterPro" id="IPR036291">
    <property type="entry name" value="NAD(P)-bd_dom_sf"/>
</dbReference>
<dbReference type="InterPro" id="IPR013149">
    <property type="entry name" value="ADH-like_C"/>
</dbReference>
<evidence type="ECO:0000256" key="1">
    <source>
        <dbReference type="ARBA" id="ARBA00022857"/>
    </source>
</evidence>
<protein>
    <submittedName>
        <fullName evidence="4">Zinc-binding dehydrogenase</fullName>
    </submittedName>
</protein>
<gene>
    <name evidence="4" type="ORF">HY834_19995</name>
</gene>
<dbReference type="InterPro" id="IPR020843">
    <property type="entry name" value="ER"/>
</dbReference>
<dbReference type="PANTHER" id="PTHR48106">
    <property type="entry name" value="QUINONE OXIDOREDUCTASE PIG3-RELATED"/>
    <property type="match status" value="1"/>
</dbReference>